<sequence>MKLLLRQRVSLALVVVALAACQQAPQPTARPLQNELTILALTPTGTATPTATVTLTPAPASPTTEPSATPTRTVGPSPTKGASPTAGPSPVITPRATPASTPTANQSSSFCTQPFGAVTDERFSARLNNAGLDRTPNGDRLFLELTSSSGPVNGVVRCVPPAAAQLLAGDSAIASVIQIDLPLWRHDDLWRSSSVTLTKVLKLDTLQHVRSVVSQSSSDSAGVLIEIGLDQALPFTVQLDGGRLNVVIADSATATLGDDPLAKSNGSPTAPKQPVVFTSKGDLYRYESSRVVPITTTLAIESAVAISPDRTQIAFCRANPDGLPTQGALWTSTIDGDNETLVADVGGCAEPAWSLDGGVIWFTAPWSDAAPDSYRLWQVTANGGDPSAVSPLDEWSRRMPHALPDGSVLTVGHTDGGQGGLLISNPLSGTDGLLGQASLGNYRSVGQAQVSADGTRIAVEALRTDGGADLLVLDQTGKQLDAITGQWWVRPLSWSSDNTLYYLNVACRSGQVLNYSLHSRQGNNDSQIVKGATLGDLGAVAVVDDALLYVRALQSPDNERGPEPVISGPSELWLYDLSNTARTRLIAADDGITSVK</sequence>
<name>A0ABP9X165_9CHLR</name>
<evidence type="ECO:0000256" key="3">
    <source>
        <dbReference type="SAM" id="SignalP"/>
    </source>
</evidence>
<protein>
    <submittedName>
        <fullName evidence="4">Uncharacterized protein</fullName>
    </submittedName>
</protein>
<keyword evidence="3" id="KW-0732">Signal</keyword>
<dbReference type="Gene3D" id="2.120.10.60">
    <property type="entry name" value="Tricorn protease N-terminal domain"/>
    <property type="match status" value="1"/>
</dbReference>
<accession>A0ABP9X165</accession>
<dbReference type="Pfam" id="PF07676">
    <property type="entry name" value="PD40"/>
    <property type="match status" value="1"/>
</dbReference>
<organism evidence="4 5">
    <name type="scientific">Herpetosiphon gulosus</name>
    <dbReference type="NCBI Taxonomy" id="1973496"/>
    <lineage>
        <taxon>Bacteria</taxon>
        <taxon>Bacillati</taxon>
        <taxon>Chloroflexota</taxon>
        <taxon>Chloroflexia</taxon>
        <taxon>Herpetosiphonales</taxon>
        <taxon>Herpetosiphonaceae</taxon>
        <taxon>Herpetosiphon</taxon>
    </lineage>
</organism>
<evidence type="ECO:0000256" key="2">
    <source>
        <dbReference type="SAM" id="MobiDB-lite"/>
    </source>
</evidence>
<feature type="signal peptide" evidence="3">
    <location>
        <begin position="1"/>
        <end position="19"/>
    </location>
</feature>
<dbReference type="RefSeq" id="WP_345722752.1">
    <property type="nucleotide sequence ID" value="NZ_BAABRU010000010.1"/>
</dbReference>
<evidence type="ECO:0000256" key="1">
    <source>
        <dbReference type="ARBA" id="ARBA00009820"/>
    </source>
</evidence>
<dbReference type="EMBL" id="BAABRU010000010">
    <property type="protein sequence ID" value="GAA5529140.1"/>
    <property type="molecule type" value="Genomic_DNA"/>
</dbReference>
<feature type="compositionally biased region" description="Low complexity" evidence="2">
    <location>
        <begin position="49"/>
        <end position="73"/>
    </location>
</feature>
<comment type="caution">
    <text evidence="4">The sequence shown here is derived from an EMBL/GenBank/DDBJ whole genome shotgun (WGS) entry which is preliminary data.</text>
</comment>
<dbReference type="SUPFAM" id="SSF82171">
    <property type="entry name" value="DPP6 N-terminal domain-like"/>
    <property type="match status" value="1"/>
</dbReference>
<dbReference type="Proteomes" id="UP001428290">
    <property type="component" value="Unassembled WGS sequence"/>
</dbReference>
<dbReference type="PANTHER" id="PTHR36842:SF1">
    <property type="entry name" value="PROTEIN TOLB"/>
    <property type="match status" value="1"/>
</dbReference>
<evidence type="ECO:0000313" key="5">
    <source>
        <dbReference type="Proteomes" id="UP001428290"/>
    </source>
</evidence>
<keyword evidence="5" id="KW-1185">Reference proteome</keyword>
<comment type="similarity">
    <text evidence="1">Belongs to the TolB family.</text>
</comment>
<evidence type="ECO:0000313" key="4">
    <source>
        <dbReference type="EMBL" id="GAA5529140.1"/>
    </source>
</evidence>
<dbReference type="InterPro" id="IPR011042">
    <property type="entry name" value="6-blade_b-propeller_TolB-like"/>
</dbReference>
<feature type="region of interest" description="Disordered" evidence="2">
    <location>
        <begin position="49"/>
        <end position="112"/>
    </location>
</feature>
<reference evidence="4 5" key="1">
    <citation type="submission" date="2024-02" db="EMBL/GenBank/DDBJ databases">
        <title>Herpetosiphon gulosus NBRC 112829.</title>
        <authorList>
            <person name="Ichikawa N."/>
            <person name="Katano-Makiyama Y."/>
            <person name="Hidaka K."/>
        </authorList>
    </citation>
    <scope>NUCLEOTIDE SEQUENCE [LARGE SCALE GENOMIC DNA]</scope>
    <source>
        <strain evidence="4 5">NBRC 112829</strain>
    </source>
</reference>
<gene>
    <name evidence="4" type="ORF">Hgul01_02945</name>
</gene>
<dbReference type="PROSITE" id="PS51257">
    <property type="entry name" value="PROKAR_LIPOPROTEIN"/>
    <property type="match status" value="1"/>
</dbReference>
<feature type="compositionally biased region" description="Low complexity" evidence="2">
    <location>
        <begin position="93"/>
        <end position="104"/>
    </location>
</feature>
<proteinExistence type="inferred from homology"/>
<feature type="chain" id="PRO_5047084801" evidence="3">
    <location>
        <begin position="20"/>
        <end position="596"/>
    </location>
</feature>
<dbReference type="InterPro" id="IPR011659">
    <property type="entry name" value="WD40"/>
</dbReference>
<dbReference type="PANTHER" id="PTHR36842">
    <property type="entry name" value="PROTEIN TOLB HOMOLOG"/>
    <property type="match status" value="1"/>
</dbReference>
<dbReference type="Gene3D" id="2.120.10.30">
    <property type="entry name" value="TolB, C-terminal domain"/>
    <property type="match status" value="1"/>
</dbReference>